<feature type="compositionally biased region" description="Polar residues" evidence="1">
    <location>
        <begin position="284"/>
        <end position="297"/>
    </location>
</feature>
<evidence type="ECO:0000313" key="3">
    <source>
        <dbReference type="Proteomes" id="UP000035680"/>
    </source>
</evidence>
<evidence type="ECO:0000256" key="2">
    <source>
        <dbReference type="SAM" id="Phobius"/>
    </source>
</evidence>
<feature type="transmembrane region" description="Helical" evidence="2">
    <location>
        <begin position="12"/>
        <end position="30"/>
    </location>
</feature>
<dbReference type="AlphaFoldDB" id="A0A0K0G183"/>
<keyword evidence="2" id="KW-0812">Transmembrane</keyword>
<name>A0A0K0G183_STRVS</name>
<evidence type="ECO:0000313" key="4">
    <source>
        <dbReference type="WBParaSite" id="SVE_1847100.1"/>
    </source>
</evidence>
<reference evidence="4" key="2">
    <citation type="submission" date="2015-08" db="UniProtKB">
        <authorList>
            <consortium name="WormBaseParasite"/>
        </authorList>
    </citation>
    <scope>IDENTIFICATION</scope>
</reference>
<protein>
    <submittedName>
        <fullName evidence="4">Uncharacterized protein</fullName>
    </submittedName>
</protein>
<sequence length="429" mass="49247">MDVLSFNDSYSFFVILFTSLLIVFHIIVCGKKSNSKGKDTEQFNRLSTEELSSSSNTPNNRRIRSQVLLLQNKVKNVHNQVTQKKCIVKKNENKQKTADSFMHSNYYKTQNQGAKNKDEDNRVYLSKTASDSNCMDTQDVGYQDDENNEREKFKNETKNLLLDETQDDHANTEKTISSYVNFKSTVPYIHQPYSNTRSVSVLSGISKLPTELSTRTAYQKTDYDIGKCDPKNQSERRIRKIFEDKNLKTAYEMPLNVALPTRIPSTLPKKINNQEEKKNKTNDPIRSSYSFGSTVKETGNKKESKHNKGGFDNTETLPPPTSLQILQRHSNFELDDLTAKVRMVGETPKLEEAILFKDDDSIIAALKLKQNALVNKEKDFKTGNCENARSKEFSKGKTKVKEYPKPRKITEVYKNEEILKKIAFNRNNN</sequence>
<organism evidence="3 4">
    <name type="scientific">Strongyloides venezuelensis</name>
    <name type="common">Threadworm</name>
    <dbReference type="NCBI Taxonomy" id="75913"/>
    <lineage>
        <taxon>Eukaryota</taxon>
        <taxon>Metazoa</taxon>
        <taxon>Ecdysozoa</taxon>
        <taxon>Nematoda</taxon>
        <taxon>Chromadorea</taxon>
        <taxon>Rhabditida</taxon>
        <taxon>Tylenchina</taxon>
        <taxon>Panagrolaimomorpha</taxon>
        <taxon>Strongyloidoidea</taxon>
        <taxon>Strongyloididae</taxon>
        <taxon>Strongyloides</taxon>
    </lineage>
</organism>
<keyword evidence="3" id="KW-1185">Reference proteome</keyword>
<accession>A0A0K0G183</accession>
<dbReference type="WBParaSite" id="SVE_1847100.1">
    <property type="protein sequence ID" value="SVE_1847100.1"/>
    <property type="gene ID" value="SVE_1847100"/>
</dbReference>
<feature type="region of interest" description="Disordered" evidence="1">
    <location>
        <begin position="268"/>
        <end position="321"/>
    </location>
</feature>
<keyword evidence="2" id="KW-1133">Transmembrane helix</keyword>
<keyword evidence="2" id="KW-0472">Membrane</keyword>
<evidence type="ECO:0000256" key="1">
    <source>
        <dbReference type="SAM" id="MobiDB-lite"/>
    </source>
</evidence>
<feature type="compositionally biased region" description="Basic and acidic residues" evidence="1">
    <location>
        <begin position="272"/>
        <end position="283"/>
    </location>
</feature>
<dbReference type="Proteomes" id="UP000035680">
    <property type="component" value="Unassembled WGS sequence"/>
</dbReference>
<proteinExistence type="predicted"/>
<reference evidence="3" key="1">
    <citation type="submission" date="2014-07" db="EMBL/GenBank/DDBJ databases">
        <authorList>
            <person name="Martin A.A"/>
            <person name="De Silva N."/>
        </authorList>
    </citation>
    <scope>NUCLEOTIDE SEQUENCE</scope>
</reference>